<feature type="domain" description="AMP-dependent synthetase/ligase" evidence="2">
    <location>
        <begin position="715"/>
        <end position="1068"/>
    </location>
</feature>
<dbReference type="InterPro" id="IPR001242">
    <property type="entry name" value="Condensation_dom"/>
</dbReference>
<evidence type="ECO:0008006" key="6">
    <source>
        <dbReference type="Google" id="ProtNLM"/>
    </source>
</evidence>
<dbReference type="GO" id="GO:0031177">
    <property type="term" value="F:phosphopantetheine binding"/>
    <property type="evidence" value="ECO:0007669"/>
    <property type="project" value="TreeGrafter"/>
</dbReference>
<dbReference type="PROSITE" id="PS00455">
    <property type="entry name" value="AMP_BINDING"/>
    <property type="match status" value="1"/>
</dbReference>
<keyword evidence="1" id="KW-0045">Antibiotic biosynthesis</keyword>
<dbReference type="FunFam" id="3.40.50.980:FF:000001">
    <property type="entry name" value="Non-ribosomal peptide synthetase"/>
    <property type="match status" value="1"/>
</dbReference>
<dbReference type="AlphaFoldDB" id="A0A7I7Q631"/>
<dbReference type="InterPro" id="IPR010071">
    <property type="entry name" value="AA_adenyl_dom"/>
</dbReference>
<accession>A0A7I7Q631</accession>
<keyword evidence="5" id="KW-1185">Reference proteome</keyword>
<dbReference type="UniPathway" id="UPA00011"/>
<dbReference type="GO" id="GO:0003824">
    <property type="term" value="F:catalytic activity"/>
    <property type="evidence" value="ECO:0007669"/>
    <property type="project" value="InterPro"/>
</dbReference>
<dbReference type="InterPro" id="IPR045851">
    <property type="entry name" value="AMP-bd_C_sf"/>
</dbReference>
<dbReference type="Pfam" id="PF00668">
    <property type="entry name" value="Condensation"/>
    <property type="match status" value="1"/>
</dbReference>
<dbReference type="CDD" id="cd19543">
    <property type="entry name" value="DCL_NRPS"/>
    <property type="match status" value="1"/>
</dbReference>
<dbReference type="GO" id="GO:0044550">
    <property type="term" value="P:secondary metabolite biosynthetic process"/>
    <property type="evidence" value="ECO:0007669"/>
    <property type="project" value="TreeGrafter"/>
</dbReference>
<dbReference type="Gene3D" id="3.30.559.10">
    <property type="entry name" value="Chloramphenicol acetyltransferase-like domain"/>
    <property type="match status" value="1"/>
</dbReference>
<name>A0A7I7Q631_9MYCO</name>
<dbReference type="PANTHER" id="PTHR45527:SF1">
    <property type="entry name" value="FATTY ACID SYNTHASE"/>
    <property type="match status" value="1"/>
</dbReference>
<evidence type="ECO:0000259" key="2">
    <source>
        <dbReference type="Pfam" id="PF00501"/>
    </source>
</evidence>
<sequence length="1142" mass="121791">MLLGEVPAAFHAGINDMLLIAYGLAWAQFLGAGDGVPVGIDVEGHGRHEELAGDVDLSRTVGWFTTKYPVSLRLGGLSWAQVVAGDPALGAVIKDVKEQLRALPDGVTYGLLRYLNPEVELSGPEPTIGFNYLGRVGAGPGELSDELWLFSEQGVSSVGVTGAIPMPLAHSVELNAVTIDGAAGPSLSANWMWAPSVVDEAAVGRLSELWFEALAGMCACVRGGGGGLTPSDIAPVVLSQQQIDELVSVGVVADVLPLTPLQQGLLFHANIAQADHSAVGDHGDVYAVQLDIALRGALDVGRLRDAVAVVVGRHPHLVARFSQQFDQPVQVISADPVVGWRYVDLTACAADAGDVEVQIEQVCAAERGAVCDLEHQPASRVALICTAPDQYRFVLTNHHIVLDGWSLPILLQEIFASYYGQRLAVATPYRRFVTWVAEQDLDRARAAWGEVLAGLQTPTLVGPSEPMVLGQRGIESCELTAELTEAIGVLARRCHTTVNTVLQAGWAQLLVSLTGHQDVVFGIAVSGREAELVGVESMVGLLINTVPVRATITAATTSIELLEQLTDEHVKVLDHQYLSLTEIHRVAGHDRLFDTLFAFENYPVDTEAPLGADGLAITGFSSREYNHYPLSIQVAPGHELALRLEFDTDVFDPATIETLIERLQRVLEAMTAEPGVRLSSIEVLEAGERARLDRWSNRDVLEVVGPVPVSVPALFAQQVTRVPEAVAVSFAGASLTYRQLDEASNRVAQWLVGRGVGAGQCVALVMPRGARAITAIVGVLKSGAAYVPIDPSVPDTRIEFVLTDAAPVAVITTAVLAERLEGLAGRDLWVIDVDDPAIAAQPATAVTAGPAPDDIAYVIYTSGTTGVPKGVGIAHHNVTDLIDSLDSRLPREGVWTQFHSNSFDFSVWEIWGALLRGGRLVVVPDEVVSSPQDFHALLVAEQVTVLSQTPSAFYALQSVDVSQRELASQLTLEAVVFAGEALEPARLGAWLDNHAGLPRLINMYGTTETTVHASFREVTLGDVDSSASPIGVPLSHLGFLVLDGWLRPVPVGVAGELYVAGRGVGVGYVGRSGLTGSRFVACPFGGVGARMYRTGDVVSWGPDGQLRYVGRVDEQVKIRGYRIELGEVRAALAGLEVWIRRS</sequence>
<dbReference type="Gene3D" id="3.30.559.30">
    <property type="entry name" value="Nonribosomal peptide synthetase, condensation domain"/>
    <property type="match status" value="2"/>
</dbReference>
<gene>
    <name evidence="4" type="ORF">MSTO_17860</name>
</gene>
<dbReference type="InterPro" id="IPR023213">
    <property type="entry name" value="CAT-like_dom_sf"/>
</dbReference>
<evidence type="ECO:0000313" key="5">
    <source>
        <dbReference type="Proteomes" id="UP000467130"/>
    </source>
</evidence>
<evidence type="ECO:0000256" key="1">
    <source>
        <dbReference type="ARBA" id="ARBA00023194"/>
    </source>
</evidence>
<dbReference type="InterPro" id="IPR020845">
    <property type="entry name" value="AMP-binding_CS"/>
</dbReference>
<reference evidence="4 5" key="1">
    <citation type="journal article" date="2019" name="Emerg. Microbes Infect.">
        <title>Comprehensive subspecies identification of 175 nontuberculous mycobacteria species based on 7547 genomic profiles.</title>
        <authorList>
            <person name="Matsumoto Y."/>
            <person name="Kinjo T."/>
            <person name="Motooka D."/>
            <person name="Nabeya D."/>
            <person name="Jung N."/>
            <person name="Uechi K."/>
            <person name="Horii T."/>
            <person name="Iida T."/>
            <person name="Fujita J."/>
            <person name="Nakamura S."/>
        </authorList>
    </citation>
    <scope>NUCLEOTIDE SEQUENCE [LARGE SCALE GENOMIC DNA]</scope>
    <source>
        <strain evidence="4 5">JCM 17783</strain>
    </source>
</reference>
<dbReference type="GO" id="GO:0017000">
    <property type="term" value="P:antibiotic biosynthetic process"/>
    <property type="evidence" value="ECO:0007669"/>
    <property type="project" value="UniProtKB-KW"/>
</dbReference>
<dbReference type="Gene3D" id="3.40.50.980">
    <property type="match status" value="2"/>
</dbReference>
<dbReference type="InterPro" id="IPR010060">
    <property type="entry name" value="NRPS_synth"/>
</dbReference>
<dbReference type="Proteomes" id="UP000467130">
    <property type="component" value="Chromosome"/>
</dbReference>
<dbReference type="EMBL" id="AP022587">
    <property type="protein sequence ID" value="BBY21581.1"/>
    <property type="molecule type" value="Genomic_DNA"/>
</dbReference>
<dbReference type="SUPFAM" id="SSF52777">
    <property type="entry name" value="CoA-dependent acyltransferases"/>
    <property type="match status" value="3"/>
</dbReference>
<dbReference type="KEGG" id="msto:MSTO_17860"/>
<dbReference type="Pfam" id="PF00501">
    <property type="entry name" value="AMP-binding"/>
    <property type="match status" value="1"/>
</dbReference>
<dbReference type="Gene3D" id="2.30.38.10">
    <property type="entry name" value="Luciferase, Domain 3"/>
    <property type="match status" value="1"/>
</dbReference>
<dbReference type="SUPFAM" id="SSF56801">
    <property type="entry name" value="Acetyl-CoA synthetase-like"/>
    <property type="match status" value="1"/>
</dbReference>
<dbReference type="GO" id="GO:0043041">
    <property type="term" value="P:amino acid activation for nonribosomal peptide biosynthetic process"/>
    <property type="evidence" value="ECO:0007669"/>
    <property type="project" value="TreeGrafter"/>
</dbReference>
<proteinExistence type="predicted"/>
<feature type="domain" description="Condensation" evidence="3">
    <location>
        <begin position="253"/>
        <end position="692"/>
    </location>
</feature>
<organism evidence="4 5">
    <name type="scientific">Mycobacterium stomatepiae</name>
    <dbReference type="NCBI Taxonomy" id="470076"/>
    <lineage>
        <taxon>Bacteria</taxon>
        <taxon>Bacillati</taxon>
        <taxon>Actinomycetota</taxon>
        <taxon>Actinomycetes</taxon>
        <taxon>Mycobacteriales</taxon>
        <taxon>Mycobacteriaceae</taxon>
        <taxon>Mycobacterium</taxon>
        <taxon>Mycobacterium simiae complex</taxon>
    </lineage>
</organism>
<dbReference type="PANTHER" id="PTHR45527">
    <property type="entry name" value="NONRIBOSOMAL PEPTIDE SYNTHETASE"/>
    <property type="match status" value="1"/>
</dbReference>
<evidence type="ECO:0000313" key="4">
    <source>
        <dbReference type="EMBL" id="BBY21581.1"/>
    </source>
</evidence>
<evidence type="ECO:0000259" key="3">
    <source>
        <dbReference type="Pfam" id="PF00668"/>
    </source>
</evidence>
<protein>
    <recommendedName>
        <fullName evidence="6">Non-ribosomal peptide synthetase</fullName>
    </recommendedName>
</protein>
<dbReference type="InterPro" id="IPR000873">
    <property type="entry name" value="AMP-dep_synth/lig_dom"/>
</dbReference>
<dbReference type="GO" id="GO:0005829">
    <property type="term" value="C:cytosol"/>
    <property type="evidence" value="ECO:0007669"/>
    <property type="project" value="TreeGrafter"/>
</dbReference>
<dbReference type="Gene3D" id="3.30.300.30">
    <property type="match status" value="1"/>
</dbReference>
<dbReference type="NCBIfam" id="TIGR01733">
    <property type="entry name" value="AA-adenyl-dom"/>
    <property type="match status" value="1"/>
</dbReference>
<dbReference type="GO" id="GO:0008610">
    <property type="term" value="P:lipid biosynthetic process"/>
    <property type="evidence" value="ECO:0007669"/>
    <property type="project" value="UniProtKB-ARBA"/>
</dbReference>
<dbReference type="FunFam" id="3.40.50.12780:FF:000012">
    <property type="entry name" value="Non-ribosomal peptide synthetase"/>
    <property type="match status" value="1"/>
</dbReference>
<dbReference type="NCBIfam" id="TIGR01720">
    <property type="entry name" value="NRPS-para261"/>
    <property type="match status" value="1"/>
</dbReference>